<dbReference type="GeneID" id="17311152"/>
<name>L1K0P9_GUITC</name>
<evidence type="ECO:0000256" key="1">
    <source>
        <dbReference type="SAM" id="Coils"/>
    </source>
</evidence>
<keyword evidence="4" id="KW-1185">Reference proteome</keyword>
<organism evidence="2">
    <name type="scientific">Guillardia theta (strain CCMP2712)</name>
    <name type="common">Cryptophyte</name>
    <dbReference type="NCBI Taxonomy" id="905079"/>
    <lineage>
        <taxon>Eukaryota</taxon>
        <taxon>Cryptophyceae</taxon>
        <taxon>Pyrenomonadales</taxon>
        <taxon>Geminigeraceae</taxon>
        <taxon>Guillardia</taxon>
    </lineage>
</organism>
<dbReference type="AlphaFoldDB" id="L1K0P9"/>
<evidence type="ECO:0000313" key="2">
    <source>
        <dbReference type="EMBL" id="EKX54406.1"/>
    </source>
</evidence>
<protein>
    <submittedName>
        <fullName evidence="2 3">Uncharacterized protein</fullName>
    </submittedName>
</protein>
<evidence type="ECO:0000313" key="3">
    <source>
        <dbReference type="EnsemblProtists" id="EKX54406"/>
    </source>
</evidence>
<dbReference type="HOGENOM" id="CLU_1067306_0_0_1"/>
<accession>L1K0P9</accession>
<dbReference type="KEGG" id="gtt:GUITHDRAFT_99886"/>
<evidence type="ECO:0000313" key="4">
    <source>
        <dbReference type="Proteomes" id="UP000011087"/>
    </source>
</evidence>
<gene>
    <name evidence="2" type="ORF">GUITHDRAFT_99886</name>
</gene>
<dbReference type="EnsemblProtists" id="EKX54406">
    <property type="protein sequence ID" value="EKX54406"/>
    <property type="gene ID" value="GUITHDRAFT_99886"/>
</dbReference>
<dbReference type="EMBL" id="JH992967">
    <property type="protein sequence ID" value="EKX54406.1"/>
    <property type="molecule type" value="Genomic_DNA"/>
</dbReference>
<reference evidence="4" key="2">
    <citation type="submission" date="2012-11" db="EMBL/GenBank/DDBJ databases">
        <authorList>
            <person name="Kuo A."/>
            <person name="Curtis B.A."/>
            <person name="Tanifuji G."/>
            <person name="Burki F."/>
            <person name="Gruber A."/>
            <person name="Irimia M."/>
            <person name="Maruyama S."/>
            <person name="Arias M.C."/>
            <person name="Ball S.G."/>
            <person name="Gile G.H."/>
            <person name="Hirakawa Y."/>
            <person name="Hopkins J.F."/>
            <person name="Rensing S.A."/>
            <person name="Schmutz J."/>
            <person name="Symeonidi A."/>
            <person name="Elias M."/>
            <person name="Eveleigh R.J."/>
            <person name="Herman E.K."/>
            <person name="Klute M.J."/>
            <person name="Nakayama T."/>
            <person name="Obornik M."/>
            <person name="Reyes-Prieto A."/>
            <person name="Armbrust E.V."/>
            <person name="Aves S.J."/>
            <person name="Beiko R.G."/>
            <person name="Coutinho P."/>
            <person name="Dacks J.B."/>
            <person name="Durnford D.G."/>
            <person name="Fast N.M."/>
            <person name="Green B.R."/>
            <person name="Grisdale C."/>
            <person name="Hempe F."/>
            <person name="Henrissat B."/>
            <person name="Hoppner M.P."/>
            <person name="Ishida K.-I."/>
            <person name="Kim E."/>
            <person name="Koreny L."/>
            <person name="Kroth P.G."/>
            <person name="Liu Y."/>
            <person name="Malik S.-B."/>
            <person name="Maier U.G."/>
            <person name="McRose D."/>
            <person name="Mock T."/>
            <person name="Neilson J.A."/>
            <person name="Onodera N.T."/>
            <person name="Poole A.M."/>
            <person name="Pritham E.J."/>
            <person name="Richards T.A."/>
            <person name="Rocap G."/>
            <person name="Roy S.W."/>
            <person name="Sarai C."/>
            <person name="Schaack S."/>
            <person name="Shirato S."/>
            <person name="Slamovits C.H."/>
            <person name="Spencer D.F."/>
            <person name="Suzuki S."/>
            <person name="Worden A.Z."/>
            <person name="Zauner S."/>
            <person name="Barry K."/>
            <person name="Bell C."/>
            <person name="Bharti A.K."/>
            <person name="Crow J.A."/>
            <person name="Grimwood J."/>
            <person name="Kramer R."/>
            <person name="Lindquist E."/>
            <person name="Lucas S."/>
            <person name="Salamov A."/>
            <person name="McFadden G.I."/>
            <person name="Lane C.E."/>
            <person name="Keeling P.J."/>
            <person name="Gray M.W."/>
            <person name="Grigoriev I.V."/>
            <person name="Archibald J.M."/>
        </authorList>
    </citation>
    <scope>NUCLEOTIDE SEQUENCE</scope>
    <source>
        <strain evidence="4">CCMP2712</strain>
    </source>
</reference>
<dbReference type="PaxDb" id="55529-EKX54406"/>
<sequence length="261" mass="30825">MVSAQQEQKERPHLDLKQIKAHLKVLDISLSPFEAKATLLRLNETNIECQDKMGAKAETDFDGGCGCSHWKYEHNSTCEDRYRLSSMSSGLDVEIPGLMPCFTYEDCTNQSLRKFEWIRPKISECEEKRARFWDFANRTNSSIQDDLRKRDSELKTIEEWIKDLRKENHVMVASLKHYHELNAENKRLNKEFSAMKQEKDDLEHKISELRSRLEELRQKRASMVIKLPEFLTKCQENFFKMREGLVSRGIPLPKLEIFYNF</sequence>
<dbReference type="Gene3D" id="1.10.287.1490">
    <property type="match status" value="1"/>
</dbReference>
<dbReference type="Proteomes" id="UP000011087">
    <property type="component" value="Unassembled WGS sequence"/>
</dbReference>
<keyword evidence="1" id="KW-0175">Coiled coil</keyword>
<reference evidence="2 4" key="1">
    <citation type="journal article" date="2012" name="Nature">
        <title>Algal genomes reveal evolutionary mosaicism and the fate of nucleomorphs.</title>
        <authorList>
            <consortium name="DOE Joint Genome Institute"/>
            <person name="Curtis B.A."/>
            <person name="Tanifuji G."/>
            <person name="Burki F."/>
            <person name="Gruber A."/>
            <person name="Irimia M."/>
            <person name="Maruyama S."/>
            <person name="Arias M.C."/>
            <person name="Ball S.G."/>
            <person name="Gile G.H."/>
            <person name="Hirakawa Y."/>
            <person name="Hopkins J.F."/>
            <person name="Kuo A."/>
            <person name="Rensing S.A."/>
            <person name="Schmutz J."/>
            <person name="Symeonidi A."/>
            <person name="Elias M."/>
            <person name="Eveleigh R.J."/>
            <person name="Herman E.K."/>
            <person name="Klute M.J."/>
            <person name="Nakayama T."/>
            <person name="Obornik M."/>
            <person name="Reyes-Prieto A."/>
            <person name="Armbrust E.V."/>
            <person name="Aves S.J."/>
            <person name="Beiko R.G."/>
            <person name="Coutinho P."/>
            <person name="Dacks J.B."/>
            <person name="Durnford D.G."/>
            <person name="Fast N.M."/>
            <person name="Green B.R."/>
            <person name="Grisdale C.J."/>
            <person name="Hempel F."/>
            <person name="Henrissat B."/>
            <person name="Hoppner M.P."/>
            <person name="Ishida K."/>
            <person name="Kim E."/>
            <person name="Koreny L."/>
            <person name="Kroth P.G."/>
            <person name="Liu Y."/>
            <person name="Malik S.B."/>
            <person name="Maier U.G."/>
            <person name="McRose D."/>
            <person name="Mock T."/>
            <person name="Neilson J.A."/>
            <person name="Onodera N.T."/>
            <person name="Poole A.M."/>
            <person name="Pritham E.J."/>
            <person name="Richards T.A."/>
            <person name="Rocap G."/>
            <person name="Roy S.W."/>
            <person name="Sarai C."/>
            <person name="Schaack S."/>
            <person name="Shirato S."/>
            <person name="Slamovits C.H."/>
            <person name="Spencer D.F."/>
            <person name="Suzuki S."/>
            <person name="Worden A.Z."/>
            <person name="Zauner S."/>
            <person name="Barry K."/>
            <person name="Bell C."/>
            <person name="Bharti A.K."/>
            <person name="Crow J.A."/>
            <person name="Grimwood J."/>
            <person name="Kramer R."/>
            <person name="Lindquist E."/>
            <person name="Lucas S."/>
            <person name="Salamov A."/>
            <person name="McFadden G.I."/>
            <person name="Lane C.E."/>
            <person name="Keeling P.J."/>
            <person name="Gray M.W."/>
            <person name="Grigoriev I.V."/>
            <person name="Archibald J.M."/>
        </authorList>
    </citation>
    <scope>NUCLEOTIDE SEQUENCE</scope>
    <source>
        <strain evidence="2 4">CCMP2712</strain>
    </source>
</reference>
<reference evidence="3" key="3">
    <citation type="submission" date="2015-06" db="UniProtKB">
        <authorList>
            <consortium name="EnsemblProtists"/>
        </authorList>
    </citation>
    <scope>IDENTIFICATION</scope>
</reference>
<dbReference type="RefSeq" id="XP_005841386.1">
    <property type="nucleotide sequence ID" value="XM_005841329.1"/>
</dbReference>
<feature type="coiled-coil region" evidence="1">
    <location>
        <begin position="178"/>
        <end position="226"/>
    </location>
</feature>
<proteinExistence type="predicted"/>